<dbReference type="EMBL" id="BGZK01002367">
    <property type="protein sequence ID" value="GBP93368.1"/>
    <property type="molecule type" value="Genomic_DNA"/>
</dbReference>
<feature type="compositionally biased region" description="Basic and acidic residues" evidence="1">
    <location>
        <begin position="37"/>
        <end position="48"/>
    </location>
</feature>
<name>A0A4C2A066_EUMVA</name>
<organism evidence="2 3">
    <name type="scientific">Eumeta variegata</name>
    <name type="common">Bagworm moth</name>
    <name type="synonym">Eumeta japonica</name>
    <dbReference type="NCBI Taxonomy" id="151549"/>
    <lineage>
        <taxon>Eukaryota</taxon>
        <taxon>Metazoa</taxon>
        <taxon>Ecdysozoa</taxon>
        <taxon>Arthropoda</taxon>
        <taxon>Hexapoda</taxon>
        <taxon>Insecta</taxon>
        <taxon>Pterygota</taxon>
        <taxon>Neoptera</taxon>
        <taxon>Endopterygota</taxon>
        <taxon>Lepidoptera</taxon>
        <taxon>Glossata</taxon>
        <taxon>Ditrysia</taxon>
        <taxon>Tineoidea</taxon>
        <taxon>Psychidae</taxon>
        <taxon>Oiketicinae</taxon>
        <taxon>Eumeta</taxon>
    </lineage>
</organism>
<proteinExistence type="predicted"/>
<dbReference type="Proteomes" id="UP000299102">
    <property type="component" value="Unassembled WGS sequence"/>
</dbReference>
<evidence type="ECO:0000313" key="3">
    <source>
        <dbReference type="Proteomes" id="UP000299102"/>
    </source>
</evidence>
<evidence type="ECO:0000313" key="2">
    <source>
        <dbReference type="EMBL" id="GBP93368.1"/>
    </source>
</evidence>
<feature type="compositionally biased region" description="Basic and acidic residues" evidence="1">
    <location>
        <begin position="1"/>
        <end position="30"/>
    </location>
</feature>
<feature type="region of interest" description="Disordered" evidence="1">
    <location>
        <begin position="1"/>
        <end position="53"/>
    </location>
</feature>
<evidence type="ECO:0000256" key="1">
    <source>
        <dbReference type="SAM" id="MobiDB-lite"/>
    </source>
</evidence>
<dbReference type="AlphaFoldDB" id="A0A4C2A066"/>
<protein>
    <submittedName>
        <fullName evidence="2">Uncharacterized protein</fullName>
    </submittedName>
</protein>
<comment type="caution">
    <text evidence="2">The sequence shown here is derived from an EMBL/GenBank/DDBJ whole genome shotgun (WGS) entry which is preliminary data.</text>
</comment>
<accession>A0A4C2A066</accession>
<reference evidence="2 3" key="1">
    <citation type="journal article" date="2019" name="Commun. Biol.">
        <title>The bagworm genome reveals a unique fibroin gene that provides high tensile strength.</title>
        <authorList>
            <person name="Kono N."/>
            <person name="Nakamura H."/>
            <person name="Ohtoshi R."/>
            <person name="Tomita M."/>
            <person name="Numata K."/>
            <person name="Arakawa K."/>
        </authorList>
    </citation>
    <scope>NUCLEOTIDE SEQUENCE [LARGE SCALE GENOMIC DNA]</scope>
</reference>
<keyword evidence="3" id="KW-1185">Reference proteome</keyword>
<gene>
    <name evidence="2" type="ORF">EVAR_100555_1</name>
</gene>
<sequence length="71" mass="8326">MAIKDESPGTENSEKTDEHEKNGNFEERPLPNRRNTRWSDVRDYREGPRPLAHWPGLIKYRPGCRCSESVE</sequence>